<evidence type="ECO:0000313" key="2">
    <source>
        <dbReference type="EMBL" id="MCI82720.1"/>
    </source>
</evidence>
<reference evidence="2 3" key="1">
    <citation type="journal article" date="2018" name="Front. Plant Sci.">
        <title>Red Clover (Trifolium pratense) and Zigzag Clover (T. medium) - A Picture of Genomic Similarities and Differences.</title>
        <authorList>
            <person name="Dluhosova J."/>
            <person name="Istvanek J."/>
            <person name="Nedelnik J."/>
            <person name="Repkova J."/>
        </authorList>
    </citation>
    <scope>NUCLEOTIDE SEQUENCE [LARGE SCALE GENOMIC DNA]</scope>
    <source>
        <strain evidence="3">cv. 10/8</strain>
        <tissue evidence="2">Leaf</tissue>
    </source>
</reference>
<feature type="region of interest" description="Disordered" evidence="1">
    <location>
        <begin position="1"/>
        <end position="23"/>
    </location>
</feature>
<proteinExistence type="predicted"/>
<feature type="compositionally biased region" description="Basic and acidic residues" evidence="1">
    <location>
        <begin position="1"/>
        <end position="16"/>
    </location>
</feature>
<dbReference type="EMBL" id="LXQA011050104">
    <property type="protein sequence ID" value="MCI82720.1"/>
    <property type="molecule type" value="Genomic_DNA"/>
</dbReference>
<comment type="caution">
    <text evidence="2">The sequence shown here is derived from an EMBL/GenBank/DDBJ whole genome shotgun (WGS) entry which is preliminary data.</text>
</comment>
<evidence type="ECO:0000256" key="1">
    <source>
        <dbReference type="SAM" id="MobiDB-lite"/>
    </source>
</evidence>
<dbReference type="AlphaFoldDB" id="A0A392V8F5"/>
<feature type="non-terminal residue" evidence="2">
    <location>
        <position position="23"/>
    </location>
</feature>
<sequence>MRERYAAPRASLERRQRSPPSPE</sequence>
<evidence type="ECO:0000313" key="3">
    <source>
        <dbReference type="Proteomes" id="UP000265520"/>
    </source>
</evidence>
<protein>
    <submittedName>
        <fullName evidence="2">Uncharacterized protein</fullName>
    </submittedName>
</protein>
<name>A0A392V8F5_9FABA</name>
<dbReference type="Proteomes" id="UP000265520">
    <property type="component" value="Unassembled WGS sequence"/>
</dbReference>
<accession>A0A392V8F5</accession>
<organism evidence="2 3">
    <name type="scientific">Trifolium medium</name>
    <dbReference type="NCBI Taxonomy" id="97028"/>
    <lineage>
        <taxon>Eukaryota</taxon>
        <taxon>Viridiplantae</taxon>
        <taxon>Streptophyta</taxon>
        <taxon>Embryophyta</taxon>
        <taxon>Tracheophyta</taxon>
        <taxon>Spermatophyta</taxon>
        <taxon>Magnoliopsida</taxon>
        <taxon>eudicotyledons</taxon>
        <taxon>Gunneridae</taxon>
        <taxon>Pentapetalae</taxon>
        <taxon>rosids</taxon>
        <taxon>fabids</taxon>
        <taxon>Fabales</taxon>
        <taxon>Fabaceae</taxon>
        <taxon>Papilionoideae</taxon>
        <taxon>50 kb inversion clade</taxon>
        <taxon>NPAAA clade</taxon>
        <taxon>Hologalegina</taxon>
        <taxon>IRL clade</taxon>
        <taxon>Trifolieae</taxon>
        <taxon>Trifolium</taxon>
    </lineage>
</organism>
<keyword evidence="3" id="KW-1185">Reference proteome</keyword>